<dbReference type="RefSeq" id="WP_161261484.1">
    <property type="nucleotide sequence ID" value="NZ_JAFBDC010000004.1"/>
</dbReference>
<evidence type="ECO:0000313" key="3">
    <source>
        <dbReference type="Proteomes" id="UP000471031"/>
    </source>
</evidence>
<reference evidence="2 3" key="1">
    <citation type="submission" date="2020-01" db="EMBL/GenBank/DDBJ databases">
        <title>Whole genome sequence of Heliobacterium gestii DSM 11169.</title>
        <authorList>
            <person name="Kyndt J.A."/>
            <person name="Meyer T.E."/>
        </authorList>
    </citation>
    <scope>NUCLEOTIDE SEQUENCE [LARGE SCALE GENOMIC DNA]</scope>
    <source>
        <strain evidence="2 3">DSM 11169</strain>
    </source>
</reference>
<feature type="region of interest" description="Disordered" evidence="1">
    <location>
        <begin position="25"/>
        <end position="71"/>
    </location>
</feature>
<gene>
    <name evidence="2" type="ORF">GTO89_07675</name>
</gene>
<dbReference type="EMBL" id="WXEX01000005">
    <property type="protein sequence ID" value="MZP42916.1"/>
    <property type="molecule type" value="Genomic_DNA"/>
</dbReference>
<protein>
    <submittedName>
        <fullName evidence="2">Uncharacterized protein</fullName>
    </submittedName>
</protein>
<evidence type="ECO:0000256" key="1">
    <source>
        <dbReference type="SAM" id="MobiDB-lite"/>
    </source>
</evidence>
<accession>A0A845LJ63</accession>
<dbReference type="OrthoDB" id="9895025at2"/>
<comment type="caution">
    <text evidence="2">The sequence shown here is derived from an EMBL/GenBank/DDBJ whole genome shotgun (WGS) entry which is preliminary data.</text>
</comment>
<dbReference type="Proteomes" id="UP000471031">
    <property type="component" value="Unassembled WGS sequence"/>
</dbReference>
<evidence type="ECO:0000313" key="2">
    <source>
        <dbReference type="EMBL" id="MZP42916.1"/>
    </source>
</evidence>
<proteinExistence type="predicted"/>
<name>A0A845LJ63_HELGE</name>
<organism evidence="2 3">
    <name type="scientific">Heliomicrobium gestii</name>
    <name type="common">Heliobacterium gestii</name>
    <dbReference type="NCBI Taxonomy" id="2699"/>
    <lineage>
        <taxon>Bacteria</taxon>
        <taxon>Bacillati</taxon>
        <taxon>Bacillota</taxon>
        <taxon>Clostridia</taxon>
        <taxon>Eubacteriales</taxon>
        <taxon>Heliobacteriaceae</taxon>
        <taxon>Heliomicrobium</taxon>
    </lineage>
</organism>
<dbReference type="AlphaFoldDB" id="A0A845LJ63"/>
<keyword evidence="3" id="KW-1185">Reference proteome</keyword>
<sequence>MSGREDGKIATDAKKLQMEFKEGLNPDDFEETADVAQGPIVSGSPDMAARRGATRTTEMIVGETGEERTPS</sequence>